<proteinExistence type="predicted"/>
<reference evidence="1" key="1">
    <citation type="submission" date="2020-05" db="EMBL/GenBank/DDBJ databases">
        <title>The draft genome sequence of Maribacter sp. ANRC-HE7.</title>
        <authorList>
            <person name="Mu L."/>
        </authorList>
    </citation>
    <scope>NUCLEOTIDE SEQUENCE</scope>
    <source>
        <strain evidence="1">ANRC-HE7</strain>
    </source>
</reference>
<dbReference type="RefSeq" id="WP_188243278.1">
    <property type="nucleotide sequence ID" value="NZ_JABTCF010000004.1"/>
</dbReference>
<name>A0ABR7UYT1_9FLAO</name>
<sequence length="115" mass="13252">MILGRFCFRQTNNGNLIGEFSNNTMRLNISESADIISPIQGPFLGIFNSTWFEEVATSLRLVIQSKQNSNNRIFSLEWQDENHEPIYFGEGFIFDDILIGNYWDAEIQNQIGNLL</sequence>
<keyword evidence="2" id="KW-1185">Reference proteome</keyword>
<evidence type="ECO:0000313" key="2">
    <source>
        <dbReference type="Proteomes" id="UP001166021"/>
    </source>
</evidence>
<comment type="caution">
    <text evidence="1">The sequence shown here is derived from an EMBL/GenBank/DDBJ whole genome shotgun (WGS) entry which is preliminary data.</text>
</comment>
<organism evidence="1 2">
    <name type="scientific">Maribacter aquimaris</name>
    <dbReference type="NCBI Taxonomy" id="2737171"/>
    <lineage>
        <taxon>Bacteria</taxon>
        <taxon>Pseudomonadati</taxon>
        <taxon>Bacteroidota</taxon>
        <taxon>Flavobacteriia</taxon>
        <taxon>Flavobacteriales</taxon>
        <taxon>Flavobacteriaceae</taxon>
        <taxon>Maribacter</taxon>
    </lineage>
</organism>
<dbReference type="Proteomes" id="UP001166021">
    <property type="component" value="Unassembled WGS sequence"/>
</dbReference>
<protein>
    <submittedName>
        <fullName evidence="1">Uncharacterized protein</fullName>
    </submittedName>
</protein>
<dbReference type="EMBL" id="JABTCF010000004">
    <property type="protein sequence ID" value="MBD0777762.1"/>
    <property type="molecule type" value="Genomic_DNA"/>
</dbReference>
<accession>A0ABR7UYT1</accession>
<gene>
    <name evidence="1" type="ORF">HPE56_08150</name>
</gene>
<evidence type="ECO:0000313" key="1">
    <source>
        <dbReference type="EMBL" id="MBD0777762.1"/>
    </source>
</evidence>